<dbReference type="EMBL" id="ONZF01000001">
    <property type="protein sequence ID" value="SPJ22911.1"/>
    <property type="molecule type" value="Genomic_DNA"/>
</dbReference>
<keyword evidence="3" id="KW-1185">Reference proteome</keyword>
<protein>
    <recommendedName>
        <fullName evidence="4">SPOR domain-containing protein</fullName>
    </recommendedName>
</protein>
<evidence type="ECO:0000313" key="2">
    <source>
        <dbReference type="EMBL" id="SPJ22911.1"/>
    </source>
</evidence>
<feature type="chain" id="PRO_5015315038" description="SPOR domain-containing protein" evidence="1">
    <location>
        <begin position="24"/>
        <end position="200"/>
    </location>
</feature>
<keyword evidence="1" id="KW-0732">Signal</keyword>
<sequence>MDGPMRLVFVAALAGLIPAISFAQGTEAPDPAPEAERIIGAIACVPALPYRLRHLSEPLDESDTIGTVPTANCYPTAGCDNGWCAVETTSGMGWVADPGITVIVPTSGDGPEADAGCGLFAIIATVDTEAAAQAMIEQDFPAENTTILNHNRLPNFEDGKVSVALGPFAAAEVAEQALSGVDAPEGYVKPACATPTAARD</sequence>
<reference evidence="2 3" key="1">
    <citation type="submission" date="2018-03" db="EMBL/GenBank/DDBJ databases">
        <authorList>
            <person name="Keele B.F."/>
        </authorList>
    </citation>
    <scope>NUCLEOTIDE SEQUENCE [LARGE SCALE GENOMIC DNA]</scope>
    <source>
        <strain evidence="2 3">CECT 8504</strain>
    </source>
</reference>
<dbReference type="Proteomes" id="UP000244912">
    <property type="component" value="Unassembled WGS sequence"/>
</dbReference>
<proteinExistence type="predicted"/>
<feature type="signal peptide" evidence="1">
    <location>
        <begin position="1"/>
        <end position="23"/>
    </location>
</feature>
<evidence type="ECO:0000313" key="3">
    <source>
        <dbReference type="Proteomes" id="UP000244912"/>
    </source>
</evidence>
<organism evidence="2 3">
    <name type="scientific">Palleronia abyssalis</name>
    <dbReference type="NCBI Taxonomy" id="1501240"/>
    <lineage>
        <taxon>Bacteria</taxon>
        <taxon>Pseudomonadati</taxon>
        <taxon>Pseudomonadota</taxon>
        <taxon>Alphaproteobacteria</taxon>
        <taxon>Rhodobacterales</taxon>
        <taxon>Roseobacteraceae</taxon>
        <taxon>Palleronia</taxon>
    </lineage>
</organism>
<dbReference type="AlphaFoldDB" id="A0A2R8BS06"/>
<accession>A0A2R8BS06</accession>
<evidence type="ECO:0008006" key="4">
    <source>
        <dbReference type="Google" id="ProtNLM"/>
    </source>
</evidence>
<name>A0A2R8BS06_9RHOB</name>
<evidence type="ECO:0000256" key="1">
    <source>
        <dbReference type="SAM" id="SignalP"/>
    </source>
</evidence>
<gene>
    <name evidence="2" type="ORF">PAA8504_00710</name>
</gene>